<dbReference type="SUPFAM" id="SSF53474">
    <property type="entry name" value="alpha/beta-Hydrolases"/>
    <property type="match status" value="1"/>
</dbReference>
<reference evidence="3" key="1">
    <citation type="submission" date="2020-08" db="EMBL/GenBank/DDBJ databases">
        <title>Genome public.</title>
        <authorList>
            <person name="Liu C."/>
            <person name="Sun Q."/>
        </authorList>
    </citation>
    <scope>NUCLEOTIDE SEQUENCE</scope>
    <source>
        <strain evidence="3">NSJ-15</strain>
    </source>
</reference>
<keyword evidence="1" id="KW-0472">Membrane</keyword>
<feature type="transmembrane region" description="Helical" evidence="1">
    <location>
        <begin position="135"/>
        <end position="154"/>
    </location>
</feature>
<dbReference type="InterPro" id="IPR029058">
    <property type="entry name" value="AB_hydrolase_fold"/>
</dbReference>
<dbReference type="Proteomes" id="UP000632659">
    <property type="component" value="Unassembled WGS sequence"/>
</dbReference>
<dbReference type="AlphaFoldDB" id="A0A8J6TW11"/>
<comment type="caution">
    <text evidence="3">The sequence shown here is derived from an EMBL/GenBank/DDBJ whole genome shotgun (WGS) entry which is preliminary data.</text>
</comment>
<protein>
    <submittedName>
        <fullName evidence="3">Triacylglycerol lipase</fullName>
    </submittedName>
</protein>
<gene>
    <name evidence="3" type="ORF">H8702_12715</name>
</gene>
<dbReference type="Gene3D" id="3.40.50.1820">
    <property type="entry name" value="alpha/beta hydrolase"/>
    <property type="match status" value="1"/>
</dbReference>
<accession>A0A8J6TW11</accession>
<evidence type="ECO:0000313" key="3">
    <source>
        <dbReference type="EMBL" id="MBC8611953.1"/>
    </source>
</evidence>
<name>A0A8J6TW11_9FIRM</name>
<proteinExistence type="predicted"/>
<keyword evidence="4" id="KW-1185">Reference proteome</keyword>
<keyword evidence="1" id="KW-0812">Transmembrane</keyword>
<dbReference type="RefSeq" id="WP_154825173.1">
    <property type="nucleotide sequence ID" value="NZ_JACRTL010000009.1"/>
</dbReference>
<evidence type="ECO:0000256" key="1">
    <source>
        <dbReference type="SAM" id="Phobius"/>
    </source>
</evidence>
<dbReference type="InterPro" id="IPR007751">
    <property type="entry name" value="DUF676_lipase-like"/>
</dbReference>
<feature type="transmembrane region" description="Helical" evidence="1">
    <location>
        <begin position="97"/>
        <end position="123"/>
    </location>
</feature>
<evidence type="ECO:0000313" key="4">
    <source>
        <dbReference type="Proteomes" id="UP000632659"/>
    </source>
</evidence>
<keyword evidence="1" id="KW-1133">Transmembrane helix</keyword>
<organism evidence="3 4">
    <name type="scientific">Massiliimalia timonensis</name>
    <dbReference type="NCBI Taxonomy" id="1987501"/>
    <lineage>
        <taxon>Bacteria</taxon>
        <taxon>Bacillati</taxon>
        <taxon>Bacillota</taxon>
        <taxon>Clostridia</taxon>
        <taxon>Eubacteriales</taxon>
        <taxon>Oscillospiraceae</taxon>
        <taxon>Massiliimalia</taxon>
    </lineage>
</organism>
<feature type="transmembrane region" description="Helical" evidence="1">
    <location>
        <begin position="27"/>
        <end position="48"/>
    </location>
</feature>
<dbReference type="PANTHER" id="PTHR11440">
    <property type="entry name" value="LECITHIN-CHOLESTEROL ACYLTRANSFERASE-RELATED"/>
    <property type="match status" value="1"/>
</dbReference>
<dbReference type="EMBL" id="JACRTL010000009">
    <property type="protein sequence ID" value="MBC8611953.1"/>
    <property type="molecule type" value="Genomic_DNA"/>
</dbReference>
<sequence length="444" mass="50567">MRVSLWVYFAVLLGITNFPYLCHLAELPPAAYILLSPVAVLAFLWINVKPTWNKRFDRFQAMFDGRELLILFLMVFCVDLWVSIRTGITVFSGGQGYGWWITNLIVSILGILVLAWNGLVRIFVTSGQVGITRRIVLLLLWWMPIVNLVLVFQICRIVRLEYEMETDKMELNAVRQESELCRTKYPLLLVHGVFFRDMKYFNYWGRIPKELKKNGAVLFYGNQQSAASVEKSAEELKARMLQVLEETGAEKLNVIAHSKGGLDTRYAISRLGAAPYVASLTTINTPHRGCGFADYLLQKLPAGFRNFLAKKYNSALRKFGDKDPDFLGAVQDLTASRCAELNQLMPDSEKVFYQSTASCMKNFFSAPFPLNFSHGFVKHFDRENDGLVSLEAAKWGSRCRVLTPPGRKGISHGDMIDLFRKNLKGFDVREFYVDLVSDLKKQGF</sequence>
<dbReference type="Pfam" id="PF05057">
    <property type="entry name" value="DUF676"/>
    <property type="match status" value="1"/>
</dbReference>
<feature type="transmembrane region" description="Helical" evidence="1">
    <location>
        <begin position="5"/>
        <end position="21"/>
    </location>
</feature>
<evidence type="ECO:0000259" key="2">
    <source>
        <dbReference type="Pfam" id="PF05057"/>
    </source>
</evidence>
<feature type="transmembrane region" description="Helical" evidence="1">
    <location>
        <begin position="68"/>
        <end position="91"/>
    </location>
</feature>
<feature type="domain" description="DUF676" evidence="2">
    <location>
        <begin position="216"/>
        <end position="293"/>
    </location>
</feature>